<organism evidence="1 2">
    <name type="scientific">Panagrolaimus sp. PS1159</name>
    <dbReference type="NCBI Taxonomy" id="55785"/>
    <lineage>
        <taxon>Eukaryota</taxon>
        <taxon>Metazoa</taxon>
        <taxon>Ecdysozoa</taxon>
        <taxon>Nematoda</taxon>
        <taxon>Chromadorea</taxon>
        <taxon>Rhabditida</taxon>
        <taxon>Tylenchina</taxon>
        <taxon>Panagrolaimomorpha</taxon>
        <taxon>Panagrolaimoidea</taxon>
        <taxon>Panagrolaimidae</taxon>
        <taxon>Panagrolaimus</taxon>
    </lineage>
</organism>
<dbReference type="WBParaSite" id="PS1159_v2.g12871.t1">
    <property type="protein sequence ID" value="PS1159_v2.g12871.t1"/>
    <property type="gene ID" value="PS1159_v2.g12871"/>
</dbReference>
<name>A0AC35F195_9BILA</name>
<proteinExistence type="predicted"/>
<evidence type="ECO:0000313" key="2">
    <source>
        <dbReference type="WBParaSite" id="PS1159_v2.g12871.t1"/>
    </source>
</evidence>
<accession>A0AC35F195</accession>
<sequence>MSDKLWNVGLPNNIKPWRYGFYIMEITFDTLATVLAVTVIRLCWKKQSLHSNLRFLIANLFVAICFVTITRLILIVNIFNYGTIYSSTIQHYIMFIHDYAITFGMIVHLMLAFERLLATLKAKVYERQKCIEIIVCGYLFVWFLVNILSFGKETKVLGLLPMLSIYILVDIATAVLYIIIFLINRTQQNKNLTVTLSEKYQIYENWQSLYPLIPLNILHFLHNCEIDILKALMVFYVVPSNSEEMHSISVFNASTAFFYCNFSLPFFVKRKMFKDIKVRIGEVFSHKFQKVSPYAVNQVSPMQKINEAEYHFQQLAELWV</sequence>
<dbReference type="Proteomes" id="UP000887580">
    <property type="component" value="Unplaced"/>
</dbReference>
<reference evidence="2" key="1">
    <citation type="submission" date="2022-11" db="UniProtKB">
        <authorList>
            <consortium name="WormBaseParasite"/>
        </authorList>
    </citation>
    <scope>IDENTIFICATION</scope>
</reference>
<evidence type="ECO:0000313" key="1">
    <source>
        <dbReference type="Proteomes" id="UP000887580"/>
    </source>
</evidence>
<protein>
    <submittedName>
        <fullName evidence="2">Gustatory receptor</fullName>
    </submittedName>
</protein>